<evidence type="ECO:0000256" key="1">
    <source>
        <dbReference type="ARBA" id="ARBA00009477"/>
    </source>
</evidence>
<gene>
    <name evidence="5" type="ORF">IJ22_00320</name>
</gene>
<dbReference type="Pfam" id="PF25989">
    <property type="entry name" value="YknX_C"/>
    <property type="match status" value="1"/>
</dbReference>
<dbReference type="Gene3D" id="2.40.420.20">
    <property type="match status" value="1"/>
</dbReference>
<feature type="domain" description="Multidrug resistance protein MdtA-like barrel-sandwich hybrid" evidence="2">
    <location>
        <begin position="63"/>
        <end position="278"/>
    </location>
</feature>
<dbReference type="Gene3D" id="1.10.287.470">
    <property type="entry name" value="Helix hairpin bin"/>
    <property type="match status" value="1"/>
</dbReference>
<dbReference type="InterPro" id="IPR006143">
    <property type="entry name" value="RND_pump_MFP"/>
</dbReference>
<feature type="domain" description="YknX-like C-terminal permuted SH3-like" evidence="4">
    <location>
        <begin position="369"/>
        <end position="437"/>
    </location>
</feature>
<dbReference type="Gene3D" id="2.40.30.170">
    <property type="match status" value="1"/>
</dbReference>
<dbReference type="Pfam" id="PF25954">
    <property type="entry name" value="Beta-barrel_RND_2"/>
    <property type="match status" value="1"/>
</dbReference>
<dbReference type="KEGG" id="pnp:IJ22_00320"/>
<dbReference type="GO" id="GO:1990281">
    <property type="term" value="C:efflux pump complex"/>
    <property type="evidence" value="ECO:0007669"/>
    <property type="project" value="TreeGrafter"/>
</dbReference>
<reference evidence="6" key="1">
    <citation type="submission" date="2015-12" db="EMBL/GenBank/DDBJ databases">
        <title>Complete genome sequences of two moderately thermophilic Paenibacillus species.</title>
        <authorList>
            <person name="Butler R.III."/>
            <person name="Wang J."/>
            <person name="Stark B.C."/>
            <person name="Pombert J.-F."/>
        </authorList>
    </citation>
    <scope>NUCLEOTIDE SEQUENCE [LARGE SCALE GENOMIC DNA]</scope>
    <source>
        <strain evidence="6">32O-Y</strain>
    </source>
</reference>
<sequence precursor="true">MKKIHKWLIPTVLTTVFVGILPGCSDTSDASGANPASVPVKVIKLGQFTDPGLSGKIIPDQDIKIVSKVSGKVAGVNVQEGDKVKKGDVLVQLETDDLLQQVRQAQSGVAAAEAKLADTQAGARTQEIQGLESAVKMAQGAYEQATAALQQASAALDLSTKTYNRLRNMFDSSSSVTQEELDKGTLDYEKAKAGYEQAQAAQKSAAAQVEAAKAKLEQARIGPTDNTLKALQAEVDRLHAGLELANSSLNNATITAPIDGVVVKKSISPGEMAQAGVPIISLVNMDQVQVELSVADNQISKVNVGTPVQVKVQSIPDQLFQGTISFVSPVSNPNSNTFPVKVKVDNKDGLLFAGMVAEVHIDGAGDNRIEVPKSAIVKKENKEYLFIMDNDAARLVEVKTEEKNQDWVYVQPNDKLKGDRQIVVNPGDKLADGTKVKAQ</sequence>
<keyword evidence="6" id="KW-1185">Reference proteome</keyword>
<reference evidence="5 6" key="2">
    <citation type="journal article" date="2016" name="Genome Announc.">
        <title>Complete Genome Sequences of Two Interactive Moderate Thermophiles, Paenibacillus napthalenovorans 32O-Y and Paenibacillus sp. 32O-W.</title>
        <authorList>
            <person name="Butler R.R.III."/>
            <person name="Wang J."/>
            <person name="Stark B.C."/>
            <person name="Pombert J.F."/>
        </authorList>
    </citation>
    <scope>NUCLEOTIDE SEQUENCE [LARGE SCALE GENOMIC DNA]</scope>
    <source>
        <strain evidence="5 6">32O-Y</strain>
    </source>
</reference>
<dbReference type="PATRIC" id="fig|162209.4.peg.24"/>
<accession>A0A0U2U279</accession>
<dbReference type="Gene3D" id="2.40.50.100">
    <property type="match status" value="1"/>
</dbReference>
<dbReference type="SUPFAM" id="SSF111369">
    <property type="entry name" value="HlyD-like secretion proteins"/>
    <property type="match status" value="2"/>
</dbReference>
<evidence type="ECO:0000259" key="4">
    <source>
        <dbReference type="Pfam" id="PF25989"/>
    </source>
</evidence>
<dbReference type="InterPro" id="IPR058625">
    <property type="entry name" value="MdtA-like_BSH"/>
</dbReference>
<name>A0A0U2U279_9BACL</name>
<dbReference type="OrthoDB" id="9810430at2"/>
<dbReference type="Pfam" id="PF25917">
    <property type="entry name" value="BSH_RND"/>
    <property type="match status" value="1"/>
</dbReference>
<comment type="similarity">
    <text evidence="1">Belongs to the membrane fusion protein (MFP) (TC 8.A.1) family.</text>
</comment>
<evidence type="ECO:0000313" key="5">
    <source>
        <dbReference type="EMBL" id="ALS20424.1"/>
    </source>
</evidence>
<dbReference type="GO" id="GO:0015562">
    <property type="term" value="F:efflux transmembrane transporter activity"/>
    <property type="evidence" value="ECO:0007669"/>
    <property type="project" value="TreeGrafter"/>
</dbReference>
<dbReference type="FunFam" id="2.40.30.170:FF:000010">
    <property type="entry name" value="Efflux RND transporter periplasmic adaptor subunit"/>
    <property type="match status" value="1"/>
</dbReference>
<dbReference type="PRINTS" id="PR01490">
    <property type="entry name" value="RTXTOXIND"/>
</dbReference>
<evidence type="ECO:0000313" key="6">
    <source>
        <dbReference type="Proteomes" id="UP000061660"/>
    </source>
</evidence>
<dbReference type="STRING" id="162209.IJ22_00320"/>
<protein>
    <submittedName>
        <fullName evidence="5">Putative efflux pump membrane fusion protein</fullName>
    </submittedName>
</protein>
<dbReference type="NCBIfam" id="TIGR01730">
    <property type="entry name" value="RND_mfp"/>
    <property type="match status" value="1"/>
</dbReference>
<dbReference type="Proteomes" id="UP000061660">
    <property type="component" value="Chromosome"/>
</dbReference>
<evidence type="ECO:0000259" key="3">
    <source>
        <dbReference type="Pfam" id="PF25954"/>
    </source>
</evidence>
<dbReference type="InterPro" id="IPR058637">
    <property type="entry name" value="YknX-like_C"/>
</dbReference>
<dbReference type="AlphaFoldDB" id="A0A0U2U279"/>
<evidence type="ECO:0000259" key="2">
    <source>
        <dbReference type="Pfam" id="PF25917"/>
    </source>
</evidence>
<dbReference type="InterPro" id="IPR058792">
    <property type="entry name" value="Beta-barrel_RND_2"/>
</dbReference>
<feature type="domain" description="CusB-like beta-barrel" evidence="3">
    <location>
        <begin position="290"/>
        <end position="363"/>
    </location>
</feature>
<dbReference type="EMBL" id="CP013652">
    <property type="protein sequence ID" value="ALS20424.1"/>
    <property type="molecule type" value="Genomic_DNA"/>
</dbReference>
<dbReference type="PANTHER" id="PTHR30469">
    <property type="entry name" value="MULTIDRUG RESISTANCE PROTEIN MDTA"/>
    <property type="match status" value="1"/>
</dbReference>
<proteinExistence type="inferred from homology"/>
<dbReference type="RefSeq" id="WP_062406302.1">
    <property type="nucleotide sequence ID" value="NZ_CP013652.1"/>
</dbReference>
<organism evidence="5 6">
    <name type="scientific">Paenibacillus naphthalenovorans</name>
    <dbReference type="NCBI Taxonomy" id="162209"/>
    <lineage>
        <taxon>Bacteria</taxon>
        <taxon>Bacillati</taxon>
        <taxon>Bacillota</taxon>
        <taxon>Bacilli</taxon>
        <taxon>Bacillales</taxon>
        <taxon>Paenibacillaceae</taxon>
        <taxon>Paenibacillus</taxon>
    </lineage>
</organism>